<dbReference type="EMBL" id="LR797147">
    <property type="protein sequence ID" value="CAB4189866.1"/>
    <property type="molecule type" value="Genomic_DNA"/>
</dbReference>
<evidence type="ECO:0000313" key="2">
    <source>
        <dbReference type="EMBL" id="CAB4189866.1"/>
    </source>
</evidence>
<accession>A0A6J5R5B2</accession>
<reference evidence="2" key="1">
    <citation type="submission" date="2020-05" db="EMBL/GenBank/DDBJ databases">
        <authorList>
            <person name="Chiriac C."/>
            <person name="Salcher M."/>
            <person name="Ghai R."/>
            <person name="Kavagutti S V."/>
        </authorList>
    </citation>
    <scope>NUCLEOTIDE SEQUENCE</scope>
</reference>
<gene>
    <name evidence="2" type="ORF">UFOVP1202_13</name>
</gene>
<keyword evidence="1" id="KW-1133">Transmembrane helix</keyword>
<keyword evidence="1" id="KW-0472">Membrane</keyword>
<feature type="transmembrane region" description="Helical" evidence="1">
    <location>
        <begin position="13"/>
        <end position="30"/>
    </location>
</feature>
<sequence length="81" mass="9504">MQQEPTMFDILKVILQFAVLPLAGAMWAHYMMTQRHEKELAVVKAEHALVKENHDREFKEAKESFKSIMTKLDEIHKALPR</sequence>
<protein>
    <submittedName>
        <fullName evidence="2">Uncharacterized protein</fullName>
    </submittedName>
</protein>
<keyword evidence="1" id="KW-0812">Transmembrane</keyword>
<evidence type="ECO:0000256" key="1">
    <source>
        <dbReference type="SAM" id="Phobius"/>
    </source>
</evidence>
<organism evidence="2">
    <name type="scientific">uncultured Caudovirales phage</name>
    <dbReference type="NCBI Taxonomy" id="2100421"/>
    <lineage>
        <taxon>Viruses</taxon>
        <taxon>Duplodnaviria</taxon>
        <taxon>Heunggongvirae</taxon>
        <taxon>Uroviricota</taxon>
        <taxon>Caudoviricetes</taxon>
        <taxon>Peduoviridae</taxon>
        <taxon>Maltschvirus</taxon>
        <taxon>Maltschvirus maltsch</taxon>
    </lineage>
</organism>
<proteinExistence type="predicted"/>
<name>A0A6J5R5B2_9CAUD</name>